<accession>A0ABQ6MJD2</accession>
<evidence type="ECO:0000256" key="2">
    <source>
        <dbReference type="ARBA" id="ARBA00022692"/>
    </source>
</evidence>
<evidence type="ECO:0000256" key="3">
    <source>
        <dbReference type="ARBA" id="ARBA00022989"/>
    </source>
</evidence>
<dbReference type="InterPro" id="IPR019402">
    <property type="entry name" value="CWH43_N"/>
</dbReference>
<evidence type="ECO:0000259" key="6">
    <source>
        <dbReference type="Pfam" id="PF10277"/>
    </source>
</evidence>
<evidence type="ECO:0000256" key="4">
    <source>
        <dbReference type="ARBA" id="ARBA00023136"/>
    </source>
</evidence>
<name>A0ABQ6MJD2_9STRA</name>
<feature type="transmembrane region" description="Helical" evidence="5">
    <location>
        <begin position="165"/>
        <end position="187"/>
    </location>
</feature>
<evidence type="ECO:0000313" key="8">
    <source>
        <dbReference type="Proteomes" id="UP001165060"/>
    </source>
</evidence>
<dbReference type="Proteomes" id="UP001165060">
    <property type="component" value="Unassembled WGS sequence"/>
</dbReference>
<dbReference type="InterPro" id="IPR050911">
    <property type="entry name" value="DRAM/TMEM150_Autophagy_Mod"/>
</dbReference>
<feature type="domain" description="CWH43-like N-terminal" evidence="6">
    <location>
        <begin position="3"/>
        <end position="236"/>
    </location>
</feature>
<keyword evidence="8" id="KW-1185">Reference proteome</keyword>
<evidence type="ECO:0000256" key="1">
    <source>
        <dbReference type="ARBA" id="ARBA00004127"/>
    </source>
</evidence>
<gene>
    <name evidence="7" type="ORF">TeGR_g612</name>
</gene>
<keyword evidence="4 5" id="KW-0472">Membrane</keyword>
<feature type="transmembrane region" description="Helical" evidence="5">
    <location>
        <begin position="42"/>
        <end position="63"/>
    </location>
</feature>
<organism evidence="7 8">
    <name type="scientific">Tetraparma gracilis</name>
    <dbReference type="NCBI Taxonomy" id="2962635"/>
    <lineage>
        <taxon>Eukaryota</taxon>
        <taxon>Sar</taxon>
        <taxon>Stramenopiles</taxon>
        <taxon>Ochrophyta</taxon>
        <taxon>Bolidophyceae</taxon>
        <taxon>Parmales</taxon>
        <taxon>Triparmaceae</taxon>
        <taxon>Tetraparma</taxon>
    </lineage>
</organism>
<dbReference type="Pfam" id="PF10277">
    <property type="entry name" value="Frag1"/>
    <property type="match status" value="1"/>
</dbReference>
<evidence type="ECO:0000313" key="7">
    <source>
        <dbReference type="EMBL" id="GMI27641.1"/>
    </source>
</evidence>
<keyword evidence="2 5" id="KW-0812">Transmembrane</keyword>
<protein>
    <recommendedName>
        <fullName evidence="6">CWH43-like N-terminal domain-containing protein</fullName>
    </recommendedName>
</protein>
<feature type="transmembrane region" description="Helical" evidence="5">
    <location>
        <begin position="207"/>
        <end position="230"/>
    </location>
</feature>
<sequence length="278" mass="30259">MLVFTMSLPVVTFLLTYAISLSMGLMQYPFYFLSVSIEAKPASCFGSFGLSLTCLVAPVLAFVRSKNVEKLALDVPDKVKSDRALLLNERALKCAILAGLGGHGVASFQSKSEVPECGDAKWIVGVHLLWAGLFFGCGCLYCFISHRIDRLVPDLGTPGERKARAMFAYGTVAQFFLLMFVLPGLYMAVGAGTNDDGTVDCSSGGCWVIVVMSGFEITLLVTFMSTYVTFLEEFRGMQLVLNVLHTDRAWSLHERDHSVMQQTAGVEIPGSAADVNYT</sequence>
<dbReference type="EMBL" id="BRYB01001521">
    <property type="protein sequence ID" value="GMI27641.1"/>
    <property type="molecule type" value="Genomic_DNA"/>
</dbReference>
<dbReference type="PANTHER" id="PTHR21324:SF2">
    <property type="entry name" value="EG:22E5.9 PROTEIN"/>
    <property type="match status" value="1"/>
</dbReference>
<feature type="transmembrane region" description="Helical" evidence="5">
    <location>
        <begin position="122"/>
        <end position="144"/>
    </location>
</feature>
<keyword evidence="3 5" id="KW-1133">Transmembrane helix</keyword>
<proteinExistence type="predicted"/>
<dbReference type="PANTHER" id="PTHR21324">
    <property type="entry name" value="FASTING-INDUCIBLE INTEGRAL MEMBRANE PROTEIN TM6P1-RELATED"/>
    <property type="match status" value="1"/>
</dbReference>
<reference evidence="7 8" key="1">
    <citation type="journal article" date="2023" name="Commun. Biol.">
        <title>Genome analysis of Parmales, the sister group of diatoms, reveals the evolutionary specialization of diatoms from phago-mixotrophs to photoautotrophs.</title>
        <authorList>
            <person name="Ban H."/>
            <person name="Sato S."/>
            <person name="Yoshikawa S."/>
            <person name="Yamada K."/>
            <person name="Nakamura Y."/>
            <person name="Ichinomiya M."/>
            <person name="Sato N."/>
            <person name="Blanc-Mathieu R."/>
            <person name="Endo H."/>
            <person name="Kuwata A."/>
            <person name="Ogata H."/>
        </authorList>
    </citation>
    <scope>NUCLEOTIDE SEQUENCE [LARGE SCALE GENOMIC DNA]</scope>
</reference>
<comment type="subcellular location">
    <subcellularLocation>
        <location evidence="1">Endomembrane system</location>
        <topology evidence="1">Multi-pass membrane protein</topology>
    </subcellularLocation>
</comment>
<comment type="caution">
    <text evidence="7">The sequence shown here is derived from an EMBL/GenBank/DDBJ whole genome shotgun (WGS) entry which is preliminary data.</text>
</comment>
<evidence type="ECO:0000256" key="5">
    <source>
        <dbReference type="SAM" id="Phobius"/>
    </source>
</evidence>
<feature type="transmembrane region" description="Helical" evidence="5">
    <location>
        <begin position="6"/>
        <end position="30"/>
    </location>
</feature>